<proteinExistence type="inferred from homology"/>
<keyword evidence="9 11" id="KW-0472">Membrane</keyword>
<protein>
    <submittedName>
        <fullName evidence="12">Bidirectional sugar transporter SWEET1</fullName>
    </submittedName>
</protein>
<dbReference type="GO" id="GO:0003723">
    <property type="term" value="F:RNA binding"/>
    <property type="evidence" value="ECO:0007669"/>
    <property type="project" value="InterPro"/>
</dbReference>
<evidence type="ECO:0000256" key="5">
    <source>
        <dbReference type="ARBA" id="ARBA00022597"/>
    </source>
</evidence>
<keyword evidence="3" id="KW-0813">Transport</keyword>
<dbReference type="AlphaFoldDB" id="A0AAW2VRA1"/>
<dbReference type="InterPro" id="IPR011990">
    <property type="entry name" value="TPR-like_helical_dom_sf"/>
</dbReference>
<reference evidence="12" key="2">
    <citation type="journal article" date="2024" name="Plant">
        <title>Genomic evolution and insights into agronomic trait innovations of Sesamum species.</title>
        <authorList>
            <person name="Miao H."/>
            <person name="Wang L."/>
            <person name="Qu L."/>
            <person name="Liu H."/>
            <person name="Sun Y."/>
            <person name="Le M."/>
            <person name="Wang Q."/>
            <person name="Wei S."/>
            <person name="Zheng Y."/>
            <person name="Lin W."/>
            <person name="Duan Y."/>
            <person name="Cao H."/>
            <person name="Xiong S."/>
            <person name="Wang X."/>
            <person name="Wei L."/>
            <person name="Li C."/>
            <person name="Ma Q."/>
            <person name="Ju M."/>
            <person name="Zhao R."/>
            <person name="Li G."/>
            <person name="Mu C."/>
            <person name="Tian Q."/>
            <person name="Mei H."/>
            <person name="Zhang T."/>
            <person name="Gao T."/>
            <person name="Zhang H."/>
        </authorList>
    </citation>
    <scope>NUCLEOTIDE SEQUENCE</scope>
    <source>
        <strain evidence="12">KEN1</strain>
    </source>
</reference>
<keyword evidence="4" id="KW-1003">Cell membrane</keyword>
<dbReference type="GO" id="GO:0005886">
    <property type="term" value="C:plasma membrane"/>
    <property type="evidence" value="ECO:0007669"/>
    <property type="project" value="UniProtKB-SubCell"/>
</dbReference>
<gene>
    <name evidence="12" type="ORF">Slati_2560700</name>
</gene>
<organism evidence="12">
    <name type="scientific">Sesamum latifolium</name>
    <dbReference type="NCBI Taxonomy" id="2727402"/>
    <lineage>
        <taxon>Eukaryota</taxon>
        <taxon>Viridiplantae</taxon>
        <taxon>Streptophyta</taxon>
        <taxon>Embryophyta</taxon>
        <taxon>Tracheophyta</taxon>
        <taxon>Spermatophyta</taxon>
        <taxon>Magnoliopsida</taxon>
        <taxon>eudicotyledons</taxon>
        <taxon>Gunneridae</taxon>
        <taxon>Pentapetalae</taxon>
        <taxon>asterids</taxon>
        <taxon>lamiids</taxon>
        <taxon>Lamiales</taxon>
        <taxon>Pedaliaceae</taxon>
        <taxon>Sesamum</taxon>
    </lineage>
</organism>
<evidence type="ECO:0000313" key="12">
    <source>
        <dbReference type="EMBL" id="KAL0432264.1"/>
    </source>
</evidence>
<evidence type="ECO:0000256" key="1">
    <source>
        <dbReference type="ARBA" id="ARBA00004651"/>
    </source>
</evidence>
<evidence type="ECO:0000256" key="11">
    <source>
        <dbReference type="SAM" id="Phobius"/>
    </source>
</evidence>
<dbReference type="Gene3D" id="1.20.1280.290">
    <property type="match status" value="2"/>
</dbReference>
<dbReference type="GO" id="GO:0051260">
    <property type="term" value="P:protein homooligomerization"/>
    <property type="evidence" value="ECO:0007669"/>
    <property type="project" value="UniProtKB-ARBA"/>
</dbReference>
<dbReference type="Pfam" id="PF13041">
    <property type="entry name" value="PPR_2"/>
    <property type="match status" value="3"/>
</dbReference>
<reference evidence="12" key="1">
    <citation type="submission" date="2020-06" db="EMBL/GenBank/DDBJ databases">
        <authorList>
            <person name="Li T."/>
            <person name="Hu X."/>
            <person name="Zhang T."/>
            <person name="Song X."/>
            <person name="Zhang H."/>
            <person name="Dai N."/>
            <person name="Sheng W."/>
            <person name="Hou X."/>
            <person name="Wei L."/>
        </authorList>
    </citation>
    <scope>NUCLEOTIDE SEQUENCE</scope>
    <source>
        <strain evidence="12">KEN1</strain>
        <tissue evidence="12">Leaf</tissue>
    </source>
</reference>
<feature type="transmembrane region" description="Helical" evidence="11">
    <location>
        <begin position="725"/>
        <end position="746"/>
    </location>
</feature>
<dbReference type="PANTHER" id="PTHR47926:SF531">
    <property type="entry name" value="TETRATRICOPEPTIDE REPEAT SUPERFAMILY PROTEIN"/>
    <property type="match status" value="1"/>
</dbReference>
<feature type="transmembrane region" description="Helical" evidence="11">
    <location>
        <begin position="663"/>
        <end position="684"/>
    </location>
</feature>
<feature type="transmembrane region" description="Helical" evidence="11">
    <location>
        <begin position="781"/>
        <end position="802"/>
    </location>
</feature>
<feature type="transmembrane region" description="Helical" evidence="11">
    <location>
        <begin position="633"/>
        <end position="651"/>
    </location>
</feature>
<evidence type="ECO:0000256" key="4">
    <source>
        <dbReference type="ARBA" id="ARBA00022475"/>
    </source>
</evidence>
<comment type="caution">
    <text evidence="12">The sequence shown here is derived from an EMBL/GenBank/DDBJ whole genome shotgun (WGS) entry which is preliminary data.</text>
</comment>
<dbReference type="GO" id="GO:0009451">
    <property type="term" value="P:RNA modification"/>
    <property type="evidence" value="ECO:0007669"/>
    <property type="project" value="InterPro"/>
</dbReference>
<keyword evidence="8 11" id="KW-1133">Transmembrane helix</keyword>
<evidence type="ECO:0000256" key="7">
    <source>
        <dbReference type="ARBA" id="ARBA00022737"/>
    </source>
</evidence>
<accession>A0AAW2VRA1</accession>
<feature type="repeat" description="PPR" evidence="10">
    <location>
        <begin position="227"/>
        <end position="261"/>
    </location>
</feature>
<dbReference type="FunFam" id="1.20.1280.290:FF:000014">
    <property type="entry name" value="Bidirectional sugar transporter SWEET"/>
    <property type="match status" value="1"/>
</dbReference>
<dbReference type="PANTHER" id="PTHR47926">
    <property type="entry name" value="PENTATRICOPEPTIDE REPEAT-CONTAINING PROTEIN"/>
    <property type="match status" value="1"/>
</dbReference>
<evidence type="ECO:0000256" key="10">
    <source>
        <dbReference type="PROSITE-ProRule" id="PRU00708"/>
    </source>
</evidence>
<dbReference type="Pfam" id="PF03083">
    <property type="entry name" value="MtN3_slv"/>
    <property type="match status" value="2"/>
</dbReference>
<feature type="transmembrane region" description="Helical" evidence="11">
    <location>
        <begin position="753"/>
        <end position="775"/>
    </location>
</feature>
<feature type="repeat" description="PPR" evidence="10">
    <location>
        <begin position="165"/>
        <end position="199"/>
    </location>
</feature>
<feature type="repeat" description="PPR" evidence="10">
    <location>
        <begin position="391"/>
        <end position="425"/>
    </location>
</feature>
<keyword evidence="5 12" id="KW-0762">Sugar transport</keyword>
<dbReference type="Pfam" id="PF01535">
    <property type="entry name" value="PPR"/>
    <property type="match status" value="4"/>
</dbReference>
<dbReference type="Gene3D" id="1.25.40.10">
    <property type="entry name" value="Tetratricopeptide repeat domain"/>
    <property type="match status" value="5"/>
</dbReference>
<dbReference type="NCBIfam" id="TIGR00756">
    <property type="entry name" value="PPR"/>
    <property type="match status" value="7"/>
</dbReference>
<comment type="subcellular location">
    <subcellularLocation>
        <location evidence="1">Cell membrane</location>
        <topology evidence="1">Multi-pass membrane protein</topology>
    </subcellularLocation>
</comment>
<dbReference type="FunFam" id="1.20.1280.290:FF:000002">
    <property type="entry name" value="Bidirectional sugar transporter SWEET"/>
    <property type="match status" value="1"/>
</dbReference>
<sequence length="835" mass="93637">MEKELALILQKCKTIKQLKQTHLQILINGLKDSNFLATKLMSLSSDFISLDYANKVFQVLPDPNLICYNTLIKCSIGKSHKIATFIYNRMREADISSNSFTFTFLISCFESFRKLECGKMVHAHVLRIGFGSSMFVMNTLLDFYAKCGENLDVVRKLFEEIPERDVVSWNTMIRTYMSCGEIDSAIRLFESMPERNLVTWNSVVSGLVKGKNMELANKVFQRMPERNSVSWNAMISGYIKLGDLKSAKAIFDEMPERSVVSWTTMVSGYAMTGDIVSARRIFSQMPVKNVVSWNAMIAGCVNSHMFDEALSVFHRMLVDGKCKPDQTTLISVVSACTHLNSHEHGKWIESYIRKNQFELSVPLGNALIDMFAKCGDLQNAEIIFRKMSKRCIITWTSMISGLAVNGQCTEAVNLFDTMCLEGLKPDDVIFIEVLSACAHGGLVEEGKRVFNQMVHDFGIEPRIEHYGCMVDILGRAGKIEEAIRFTETMHLEPNAIVWAILLSACKIHGKRNLLESLIRKILDQEPNNPSYLKLITNLSSSAGQWQDSLNFRVASQDQGTERIPGCSSIQVGESVHEFVAKETSHPQRGELIKGCIFCFCFTPGNATGLFLFLSPTVTFKRIITKRSTEQFSGIPYVMTLLNCLLAAWYGLPFITTNNYLVSAINGVGALIESIYVLIFLIFAPKKEKAKILGLLVCILTLFSTVVLVSLFALHKEKQRKLVCGFASTIFSIIMYASPLSVMRVVIKTKSVEYMPFLLSLFVFLCGCCWLVYGLIGKDIFLIVPNGFGTVLGTMQLILYAIYCKNEGEAKKPTMDGSLEMGLSNPYQLQKQPNCS</sequence>
<evidence type="ECO:0000256" key="8">
    <source>
        <dbReference type="ARBA" id="ARBA00022989"/>
    </source>
</evidence>
<dbReference type="InterPro" id="IPR046960">
    <property type="entry name" value="PPR_At4g14850-like_plant"/>
</dbReference>
<comment type="similarity">
    <text evidence="2">Belongs to the SWEET sugar transporter family.</text>
</comment>
<dbReference type="EMBL" id="JACGWN010000009">
    <property type="protein sequence ID" value="KAL0432264.1"/>
    <property type="molecule type" value="Genomic_DNA"/>
</dbReference>
<dbReference type="InterPro" id="IPR002885">
    <property type="entry name" value="PPR_rpt"/>
</dbReference>
<keyword evidence="7" id="KW-0677">Repeat</keyword>
<evidence type="ECO:0000256" key="9">
    <source>
        <dbReference type="ARBA" id="ARBA00023136"/>
    </source>
</evidence>
<dbReference type="PROSITE" id="PS51375">
    <property type="entry name" value="PPR"/>
    <property type="match status" value="4"/>
</dbReference>
<name>A0AAW2VRA1_9LAMI</name>
<dbReference type="InterPro" id="IPR004316">
    <property type="entry name" value="SWEET_rpt"/>
</dbReference>
<keyword evidence="6 11" id="KW-0812">Transmembrane</keyword>
<feature type="repeat" description="PPR" evidence="10">
    <location>
        <begin position="289"/>
        <end position="324"/>
    </location>
</feature>
<dbReference type="FunFam" id="1.25.40.10:FF:000511">
    <property type="entry name" value="Pentatricopeptide repeat-containing protein"/>
    <property type="match status" value="1"/>
</dbReference>
<dbReference type="GO" id="GO:0051119">
    <property type="term" value="F:sugar transmembrane transporter activity"/>
    <property type="evidence" value="ECO:0007669"/>
    <property type="project" value="UniProtKB-ARBA"/>
</dbReference>
<evidence type="ECO:0000256" key="2">
    <source>
        <dbReference type="ARBA" id="ARBA00007809"/>
    </source>
</evidence>
<feature type="transmembrane region" description="Helical" evidence="11">
    <location>
        <begin position="691"/>
        <end position="713"/>
    </location>
</feature>
<evidence type="ECO:0000256" key="3">
    <source>
        <dbReference type="ARBA" id="ARBA00022448"/>
    </source>
</evidence>
<dbReference type="Pfam" id="PF13812">
    <property type="entry name" value="PPR_3"/>
    <property type="match status" value="1"/>
</dbReference>
<feature type="transmembrane region" description="Helical" evidence="11">
    <location>
        <begin position="591"/>
        <end position="613"/>
    </location>
</feature>
<evidence type="ECO:0000256" key="6">
    <source>
        <dbReference type="ARBA" id="ARBA00022692"/>
    </source>
</evidence>